<accession>A0AAW2F5Z6</accession>
<reference evidence="2 3" key="1">
    <citation type="submission" date="2023-03" db="EMBL/GenBank/DDBJ databases">
        <title>High recombination rates correlate with genetic variation in Cardiocondyla obscurior ants.</title>
        <authorList>
            <person name="Errbii M."/>
        </authorList>
    </citation>
    <scope>NUCLEOTIDE SEQUENCE [LARGE SCALE GENOMIC DNA]</scope>
    <source>
        <strain evidence="2">Alpha-2009</strain>
        <tissue evidence="2">Whole body</tissue>
    </source>
</reference>
<dbReference type="EMBL" id="JADYXP020000014">
    <property type="protein sequence ID" value="KAL0110660.1"/>
    <property type="molecule type" value="Genomic_DNA"/>
</dbReference>
<feature type="region of interest" description="Disordered" evidence="1">
    <location>
        <begin position="42"/>
        <end position="102"/>
    </location>
</feature>
<name>A0AAW2F5Z6_9HYME</name>
<organism evidence="2 3">
    <name type="scientific">Cardiocondyla obscurior</name>
    <dbReference type="NCBI Taxonomy" id="286306"/>
    <lineage>
        <taxon>Eukaryota</taxon>
        <taxon>Metazoa</taxon>
        <taxon>Ecdysozoa</taxon>
        <taxon>Arthropoda</taxon>
        <taxon>Hexapoda</taxon>
        <taxon>Insecta</taxon>
        <taxon>Pterygota</taxon>
        <taxon>Neoptera</taxon>
        <taxon>Endopterygota</taxon>
        <taxon>Hymenoptera</taxon>
        <taxon>Apocrita</taxon>
        <taxon>Aculeata</taxon>
        <taxon>Formicoidea</taxon>
        <taxon>Formicidae</taxon>
        <taxon>Myrmicinae</taxon>
        <taxon>Cardiocondyla</taxon>
    </lineage>
</organism>
<feature type="compositionally biased region" description="Polar residues" evidence="1">
    <location>
        <begin position="49"/>
        <end position="61"/>
    </location>
</feature>
<proteinExistence type="predicted"/>
<feature type="compositionally biased region" description="Low complexity" evidence="1">
    <location>
        <begin position="69"/>
        <end position="84"/>
    </location>
</feature>
<evidence type="ECO:0000313" key="2">
    <source>
        <dbReference type="EMBL" id="KAL0110660.1"/>
    </source>
</evidence>
<evidence type="ECO:0000313" key="3">
    <source>
        <dbReference type="Proteomes" id="UP001430953"/>
    </source>
</evidence>
<comment type="caution">
    <text evidence="2">The sequence shown here is derived from an EMBL/GenBank/DDBJ whole genome shotgun (WGS) entry which is preliminary data.</text>
</comment>
<feature type="region of interest" description="Disordered" evidence="1">
    <location>
        <begin position="1"/>
        <end position="30"/>
    </location>
</feature>
<dbReference type="Proteomes" id="UP001430953">
    <property type="component" value="Unassembled WGS sequence"/>
</dbReference>
<dbReference type="AlphaFoldDB" id="A0AAW2F5Z6"/>
<protein>
    <submittedName>
        <fullName evidence="2">Uncharacterized protein</fullName>
    </submittedName>
</protein>
<evidence type="ECO:0000256" key="1">
    <source>
        <dbReference type="SAM" id="MobiDB-lite"/>
    </source>
</evidence>
<sequence length="102" mass="10254">MAEELRGNDSATTGPPPPPPPAAMAWPMHMGHVGNIPTCVILRQPQPQPGGSTTAVQSTPPCKNPDSRSSSGTGTSTATATDTGTGTGTCTGTGTNINNKRI</sequence>
<keyword evidence="3" id="KW-1185">Reference proteome</keyword>
<gene>
    <name evidence="2" type="ORF">PUN28_013924</name>
</gene>